<evidence type="ECO:0008006" key="3">
    <source>
        <dbReference type="Google" id="ProtNLM"/>
    </source>
</evidence>
<comment type="caution">
    <text evidence="1">The sequence shown here is derived from an EMBL/GenBank/DDBJ whole genome shotgun (WGS) entry which is preliminary data.</text>
</comment>
<accession>A0ABQ1X9G5</accession>
<proteinExistence type="predicted"/>
<name>A0ABQ1X9G5_9MICC</name>
<evidence type="ECO:0000313" key="2">
    <source>
        <dbReference type="Proteomes" id="UP000596938"/>
    </source>
</evidence>
<keyword evidence="2" id="KW-1185">Reference proteome</keyword>
<organism evidence="1 2">
    <name type="scientific">Pseudarthrobacter polychromogenes</name>
    <dbReference type="NCBI Taxonomy" id="1676"/>
    <lineage>
        <taxon>Bacteria</taxon>
        <taxon>Bacillati</taxon>
        <taxon>Actinomycetota</taxon>
        <taxon>Actinomycetes</taxon>
        <taxon>Micrococcales</taxon>
        <taxon>Micrococcaceae</taxon>
        <taxon>Pseudarthrobacter</taxon>
    </lineage>
</organism>
<sequence>MTLTLQAIQDRQGAWIPQVQGRYINMDWNPTNQGFGAQCWDLAAHWSQILGLPVINTGDTGLKRGRWPGWAGNMVDCFPQTPEIAAAYELISSDAAGQLGDIPVWGDSYWYYPATHVAVLVRDSGAQLLCMSQNSTSSRADNPYPQWSSGPATIQYLPRQGLIGFIRPRTTAALNYSGTITPLEALMAKLDDDDRNWMQANLLTKADGGTLRKDLEWQNAQYLNKDDGAYMNNQRDLQYLHLMEAAGKTLNKDDGGYIVGLIEATRPGQADPQAVAEALKGIIPQTIAVEVLAALGKALAPAVQNGEQDNG</sequence>
<reference evidence="2" key="1">
    <citation type="journal article" date="2019" name="Int. J. Syst. Evol. Microbiol.">
        <title>The Global Catalogue of Microorganisms (GCM) 10K type strain sequencing project: providing services to taxonomists for standard genome sequencing and annotation.</title>
        <authorList>
            <consortium name="The Broad Institute Genomics Platform"/>
            <consortium name="The Broad Institute Genome Sequencing Center for Infectious Disease"/>
            <person name="Wu L."/>
            <person name="Ma J."/>
        </authorList>
    </citation>
    <scope>NUCLEOTIDE SEQUENCE [LARGE SCALE GENOMIC DNA]</scope>
    <source>
        <strain evidence="2">CGMCC 1.1927</strain>
    </source>
</reference>
<evidence type="ECO:0000313" key="1">
    <source>
        <dbReference type="EMBL" id="GGG83522.1"/>
    </source>
</evidence>
<dbReference type="Proteomes" id="UP000596938">
    <property type="component" value="Unassembled WGS sequence"/>
</dbReference>
<dbReference type="RefSeq" id="WP_188808622.1">
    <property type="nucleotide sequence ID" value="NZ_BAAAWV010000001.1"/>
</dbReference>
<protein>
    <recommendedName>
        <fullName evidence="3">Peptidase C51 domain-containing protein</fullName>
    </recommendedName>
</protein>
<dbReference type="EMBL" id="BMKU01000001">
    <property type="protein sequence ID" value="GGG83522.1"/>
    <property type="molecule type" value="Genomic_DNA"/>
</dbReference>
<gene>
    <name evidence="1" type="ORF">GCM10011577_01190</name>
</gene>